<reference evidence="1 2" key="1">
    <citation type="submission" date="2018-02" db="EMBL/GenBank/DDBJ databases">
        <title>Genomic Encyclopedia of Archaeal and Bacterial Type Strains, Phase II (KMG-II): from individual species to whole genera.</title>
        <authorList>
            <person name="Goeker M."/>
        </authorList>
    </citation>
    <scope>NUCLEOTIDE SEQUENCE [LARGE SCALE GENOMIC DNA]</scope>
    <source>
        <strain evidence="1 2">DSM 22857</strain>
    </source>
</reference>
<accession>A0A2S6ITB0</accession>
<sequence>MTGMVVATLPFGCFIRIDGFPDAMGLAEIVGMPRDFELPAKGTHLRFEVAGHRDHNHQVALYFLTHPRVQGAEG</sequence>
<dbReference type="AlphaFoldDB" id="A0A2S6ITB0"/>
<keyword evidence="2" id="KW-1185">Reference proteome</keyword>
<proteinExistence type="predicted"/>
<organism evidence="1 2">
    <name type="scientific">Kineococcus xinjiangensis</name>
    <dbReference type="NCBI Taxonomy" id="512762"/>
    <lineage>
        <taxon>Bacteria</taxon>
        <taxon>Bacillati</taxon>
        <taxon>Actinomycetota</taxon>
        <taxon>Actinomycetes</taxon>
        <taxon>Kineosporiales</taxon>
        <taxon>Kineosporiaceae</taxon>
        <taxon>Kineococcus</taxon>
    </lineage>
</organism>
<evidence type="ECO:0000313" key="2">
    <source>
        <dbReference type="Proteomes" id="UP000239485"/>
    </source>
</evidence>
<evidence type="ECO:0000313" key="1">
    <source>
        <dbReference type="EMBL" id="PPK97479.1"/>
    </source>
</evidence>
<evidence type="ECO:0008006" key="3">
    <source>
        <dbReference type="Google" id="ProtNLM"/>
    </source>
</evidence>
<gene>
    <name evidence="1" type="ORF">CLV92_1039</name>
</gene>
<dbReference type="Proteomes" id="UP000239485">
    <property type="component" value="Unassembled WGS sequence"/>
</dbReference>
<dbReference type="EMBL" id="PTJD01000003">
    <property type="protein sequence ID" value="PPK97479.1"/>
    <property type="molecule type" value="Genomic_DNA"/>
</dbReference>
<comment type="caution">
    <text evidence="1">The sequence shown here is derived from an EMBL/GenBank/DDBJ whole genome shotgun (WGS) entry which is preliminary data.</text>
</comment>
<protein>
    <recommendedName>
        <fullName evidence="3">S1 motif domain-containing protein</fullName>
    </recommendedName>
</protein>
<name>A0A2S6ITB0_9ACTN</name>